<comment type="caution">
    <text evidence="2">The sequence shown here is derived from an EMBL/GenBank/DDBJ whole genome shotgun (WGS) entry which is preliminary data.</text>
</comment>
<keyword evidence="3" id="KW-1185">Reference proteome</keyword>
<name>A0A1Z5IRA0_9LACO</name>
<evidence type="ECO:0008006" key="4">
    <source>
        <dbReference type="Google" id="ProtNLM"/>
    </source>
</evidence>
<accession>A0A1Z5IRA0</accession>
<dbReference type="Proteomes" id="UP000198430">
    <property type="component" value="Unassembled WGS sequence"/>
</dbReference>
<reference evidence="2 3" key="1">
    <citation type="submission" date="2015-11" db="EMBL/GenBank/DDBJ databases">
        <title>Draft genome sequences of new species of the genus Lactobacillus isolated from orchardgrass silage.</title>
        <authorList>
            <person name="Tohno M."/>
            <person name="Tanizawa Y."/>
            <person name="Arita M."/>
        </authorList>
    </citation>
    <scope>NUCLEOTIDE SEQUENCE [LARGE SCALE GENOMIC DNA]</scope>
    <source>
        <strain evidence="2 3">IWT140</strain>
    </source>
</reference>
<protein>
    <recommendedName>
        <fullName evidence="4">D-alanyl-D-alanine carboxypeptidase</fullName>
    </recommendedName>
</protein>
<evidence type="ECO:0000313" key="3">
    <source>
        <dbReference type="Proteomes" id="UP000198430"/>
    </source>
</evidence>
<sequence length="225" mass="25001">MKKRFLIIALFAGLFTAFGVSTPAAAKSKSAKVLSSRTLSKKPYHAVSGYLYTSAHLTKKAHNADNYPFTVFYTYKSDTVRKSNGNKAVYYYVRNSNGKVKGWIWRGHLVRVVDTQKQLSQINQLVDLIDSTSTKTQGQIESLLKSVNNDTTLPTLINNLTELQNHLTNNSDIAKLGQIISLIQSDVSNGINFLYSTTQTLHSANSNLMTLISSVLRLSQITNIH</sequence>
<organism evidence="2 3">
    <name type="scientific">Secundilactobacillus pentosiphilus</name>
    <dbReference type="NCBI Taxonomy" id="1714682"/>
    <lineage>
        <taxon>Bacteria</taxon>
        <taxon>Bacillati</taxon>
        <taxon>Bacillota</taxon>
        <taxon>Bacilli</taxon>
        <taxon>Lactobacillales</taxon>
        <taxon>Lactobacillaceae</taxon>
        <taxon>Secundilactobacillus</taxon>
    </lineage>
</organism>
<proteinExistence type="predicted"/>
<evidence type="ECO:0000313" key="2">
    <source>
        <dbReference type="EMBL" id="GAX04260.1"/>
    </source>
</evidence>
<dbReference type="EMBL" id="BCMH01000015">
    <property type="protein sequence ID" value="GAX04260.1"/>
    <property type="molecule type" value="Genomic_DNA"/>
</dbReference>
<dbReference type="AlphaFoldDB" id="A0A1Z5IRA0"/>
<keyword evidence="1" id="KW-0732">Signal</keyword>
<feature type="chain" id="PRO_5012599789" description="D-alanyl-D-alanine carboxypeptidase" evidence="1">
    <location>
        <begin position="27"/>
        <end position="225"/>
    </location>
</feature>
<feature type="signal peptide" evidence="1">
    <location>
        <begin position="1"/>
        <end position="26"/>
    </location>
</feature>
<dbReference type="RefSeq" id="WP_089089212.1">
    <property type="nucleotide sequence ID" value="NZ_BCMH01000015.1"/>
</dbReference>
<evidence type="ECO:0000256" key="1">
    <source>
        <dbReference type="SAM" id="SignalP"/>
    </source>
</evidence>
<gene>
    <name evidence="2" type="ORF">IWT140_01898</name>
</gene>